<organism evidence="2 3">
    <name type="scientific">Zopfia rhizophila CBS 207.26</name>
    <dbReference type="NCBI Taxonomy" id="1314779"/>
    <lineage>
        <taxon>Eukaryota</taxon>
        <taxon>Fungi</taxon>
        <taxon>Dikarya</taxon>
        <taxon>Ascomycota</taxon>
        <taxon>Pezizomycotina</taxon>
        <taxon>Dothideomycetes</taxon>
        <taxon>Dothideomycetes incertae sedis</taxon>
        <taxon>Zopfiaceae</taxon>
        <taxon>Zopfia</taxon>
    </lineage>
</organism>
<dbReference type="PROSITE" id="PS50143">
    <property type="entry name" value="BIR_REPEAT_2"/>
    <property type="match status" value="1"/>
</dbReference>
<feature type="region of interest" description="Disordered" evidence="1">
    <location>
        <begin position="147"/>
        <end position="290"/>
    </location>
</feature>
<dbReference type="Proteomes" id="UP000800200">
    <property type="component" value="Unassembled WGS sequence"/>
</dbReference>
<dbReference type="Gene3D" id="1.10.1170.10">
    <property type="entry name" value="Inhibitor Of Apoptosis Protein (2mihbC-IAP-1), Chain A"/>
    <property type="match status" value="1"/>
</dbReference>
<dbReference type="AlphaFoldDB" id="A0A6A6EQ69"/>
<dbReference type="GO" id="GO:0005737">
    <property type="term" value="C:cytoplasm"/>
    <property type="evidence" value="ECO:0007669"/>
    <property type="project" value="TreeGrafter"/>
</dbReference>
<dbReference type="InterPro" id="IPR050784">
    <property type="entry name" value="IAP"/>
</dbReference>
<dbReference type="PANTHER" id="PTHR10044:SF139">
    <property type="entry name" value="DEATH-ASSOCIATED INHIBITOR OF APOPTOSIS 2"/>
    <property type="match status" value="1"/>
</dbReference>
<dbReference type="PANTHER" id="PTHR10044">
    <property type="entry name" value="INHIBITOR OF APOPTOSIS"/>
    <property type="match status" value="1"/>
</dbReference>
<protein>
    <recommendedName>
        <fullName evidence="4">Inhibitor of apoptosis repeat-containing protein</fullName>
    </recommendedName>
</protein>
<dbReference type="Pfam" id="PF00653">
    <property type="entry name" value="BIR"/>
    <property type="match status" value="1"/>
</dbReference>
<gene>
    <name evidence="2" type="ORF">K469DRAFT_795143</name>
</gene>
<evidence type="ECO:0008006" key="4">
    <source>
        <dbReference type="Google" id="ProtNLM"/>
    </source>
</evidence>
<evidence type="ECO:0000313" key="2">
    <source>
        <dbReference type="EMBL" id="KAF2192929.1"/>
    </source>
</evidence>
<reference evidence="2" key="1">
    <citation type="journal article" date="2020" name="Stud. Mycol.">
        <title>101 Dothideomycetes genomes: a test case for predicting lifestyles and emergence of pathogens.</title>
        <authorList>
            <person name="Haridas S."/>
            <person name="Albert R."/>
            <person name="Binder M."/>
            <person name="Bloem J."/>
            <person name="Labutti K."/>
            <person name="Salamov A."/>
            <person name="Andreopoulos B."/>
            <person name="Baker S."/>
            <person name="Barry K."/>
            <person name="Bills G."/>
            <person name="Bluhm B."/>
            <person name="Cannon C."/>
            <person name="Castanera R."/>
            <person name="Culley D."/>
            <person name="Daum C."/>
            <person name="Ezra D."/>
            <person name="Gonzalez J."/>
            <person name="Henrissat B."/>
            <person name="Kuo A."/>
            <person name="Liang C."/>
            <person name="Lipzen A."/>
            <person name="Lutzoni F."/>
            <person name="Magnuson J."/>
            <person name="Mondo S."/>
            <person name="Nolan M."/>
            <person name="Ohm R."/>
            <person name="Pangilinan J."/>
            <person name="Park H.-J."/>
            <person name="Ramirez L."/>
            <person name="Alfaro M."/>
            <person name="Sun H."/>
            <person name="Tritt A."/>
            <person name="Yoshinaga Y."/>
            <person name="Zwiers L.-H."/>
            <person name="Turgeon B."/>
            <person name="Goodwin S."/>
            <person name="Spatafora J."/>
            <person name="Crous P."/>
            <person name="Grigoriev I."/>
        </authorList>
    </citation>
    <scope>NUCLEOTIDE SEQUENCE</scope>
    <source>
        <strain evidence="2">CBS 207.26</strain>
    </source>
</reference>
<feature type="compositionally biased region" description="Polar residues" evidence="1">
    <location>
        <begin position="273"/>
        <end position="290"/>
    </location>
</feature>
<evidence type="ECO:0000313" key="3">
    <source>
        <dbReference type="Proteomes" id="UP000800200"/>
    </source>
</evidence>
<proteinExistence type="predicted"/>
<dbReference type="InterPro" id="IPR001370">
    <property type="entry name" value="BIR_rpt"/>
</dbReference>
<keyword evidence="3" id="KW-1185">Reference proteome</keyword>
<dbReference type="GO" id="GO:0005634">
    <property type="term" value="C:nucleus"/>
    <property type="evidence" value="ECO:0007669"/>
    <property type="project" value="TreeGrafter"/>
</dbReference>
<feature type="compositionally biased region" description="Polar residues" evidence="1">
    <location>
        <begin position="165"/>
        <end position="182"/>
    </location>
</feature>
<dbReference type="EMBL" id="ML994614">
    <property type="protein sequence ID" value="KAF2192929.1"/>
    <property type="molecule type" value="Genomic_DNA"/>
</dbReference>
<accession>A0A6A6EQ69</accession>
<feature type="compositionally biased region" description="Basic residues" evidence="1">
    <location>
        <begin position="198"/>
        <end position="207"/>
    </location>
</feature>
<name>A0A6A6EQ69_9PEZI</name>
<evidence type="ECO:0000256" key="1">
    <source>
        <dbReference type="SAM" id="MobiDB-lite"/>
    </source>
</evidence>
<feature type="compositionally biased region" description="Low complexity" evidence="1">
    <location>
        <begin position="253"/>
        <end position="262"/>
    </location>
</feature>
<dbReference type="OrthoDB" id="4367081at2759"/>
<dbReference type="SUPFAM" id="SSF57924">
    <property type="entry name" value="Inhibitor of apoptosis (IAP) repeat"/>
    <property type="match status" value="1"/>
</dbReference>
<sequence length="438" mass="48789">MSPQGNTEKNQPTEPFRFDLSVLSSLPKPCIPDPPRLIPPTRRRANINKLIRISDTFSTISSRELSFQEWPYTSPTPRQLARAGLYYDPTPDERDKVKCFTCGAEFANWDPKSTFTDKELLEDHEGNCLWTDMRRDLEQIAYNQENATRQDTPARHENPIPSPAVSPNTEEPATSHHSTLNEPTPMKIQNPKSQAQQHRLKQPRHPQARPLHPPSTAKPTYASVLARPSPTQPPLTPKIPRLPSRSPSRRSSRSPSSPSQPLSHPPSRSPSPTDTTTASPYHSSPSPTLSIQDLRNRFHNRPSPLKRSQSTLQDEHTQDNLVTRATDSLSQFLLSALPAFTRFLLAIQEGQHNGHPRRVSGEASLNTAIIQLRDAVQRMMTSIASDGTLLYTITSPLSPKATIIPSADRTKGLIKLTPSLCLSSPLAPIPRPSKQPEI</sequence>
<dbReference type="GO" id="GO:0051726">
    <property type="term" value="P:regulation of cell cycle"/>
    <property type="evidence" value="ECO:0007669"/>
    <property type="project" value="TreeGrafter"/>
</dbReference>
<dbReference type="SMART" id="SM00238">
    <property type="entry name" value="BIR"/>
    <property type="match status" value="1"/>
</dbReference>